<gene>
    <name evidence="2" type="ORF">HPO96_05065</name>
</gene>
<dbReference type="PANTHER" id="PTHR46865:SF8">
    <property type="entry name" value="POSSIBLE OXIDOREDUCTASE"/>
    <property type="match status" value="1"/>
</dbReference>
<dbReference type="Gene3D" id="3.50.50.60">
    <property type="entry name" value="FAD/NAD(P)-binding domain"/>
    <property type="match status" value="1"/>
</dbReference>
<organism evidence="2 3">
    <name type="scientific">Kribbella sandramycini</name>
    <dbReference type="NCBI Taxonomy" id="60450"/>
    <lineage>
        <taxon>Bacteria</taxon>
        <taxon>Bacillati</taxon>
        <taxon>Actinomycetota</taxon>
        <taxon>Actinomycetes</taxon>
        <taxon>Propionibacteriales</taxon>
        <taxon>Kribbellaceae</taxon>
        <taxon>Kribbella</taxon>
    </lineage>
</organism>
<dbReference type="AlphaFoldDB" id="A0A7Y4KW13"/>
<dbReference type="InterPro" id="IPR051704">
    <property type="entry name" value="FAD_aromatic-hydroxylase"/>
</dbReference>
<evidence type="ECO:0000313" key="3">
    <source>
        <dbReference type="Proteomes" id="UP000534306"/>
    </source>
</evidence>
<dbReference type="PRINTS" id="PR00420">
    <property type="entry name" value="RNGMNOXGNASE"/>
</dbReference>
<proteinExistence type="predicted"/>
<dbReference type="EMBL" id="JABJRC010000001">
    <property type="protein sequence ID" value="NOL39610.1"/>
    <property type="molecule type" value="Genomic_DNA"/>
</dbReference>
<dbReference type="InterPro" id="IPR002938">
    <property type="entry name" value="FAD-bd"/>
</dbReference>
<dbReference type="SUPFAM" id="SSF51905">
    <property type="entry name" value="FAD/NAD(P)-binding domain"/>
    <property type="match status" value="1"/>
</dbReference>
<keyword evidence="3" id="KW-1185">Reference proteome</keyword>
<dbReference type="Gene3D" id="3.30.9.10">
    <property type="entry name" value="D-Amino Acid Oxidase, subunit A, domain 2"/>
    <property type="match status" value="1"/>
</dbReference>
<accession>A0A7Y4KW13</accession>
<evidence type="ECO:0000259" key="1">
    <source>
        <dbReference type="Pfam" id="PF01494"/>
    </source>
</evidence>
<dbReference type="GO" id="GO:0071949">
    <property type="term" value="F:FAD binding"/>
    <property type="evidence" value="ECO:0007669"/>
    <property type="project" value="InterPro"/>
</dbReference>
<sequence length="426" mass="47121">METNEPRRVLVVGMGISGMATARRLRLAGWQPVIIERAPARRLGGYFVALFGAGRLAAERLGLLDHMHDRKSLQQGVDIDRSGKQRPGLNYADLPGQPWLLLRSDVEQAAFTALPDDVEIRYATVPTAIEQDADGVDVTLLNKVTGISTTERFDLVVGADGLRSTVRSLVFGPHEKFVHRMGYMIAAYEYAGTPSGLAPGVGATFLEPNRSMWVYAFADHDPTILLTYRTDDVDAERSRPAIESVRAAFGERAPEVLADVLDNLEASDNAIFDSAEQVKMDTWHQGRVVLLGDSAWCVTLYAGMGVSAAIAGADLLGTMLEQRPDDLEGVLTDWEQGLRPYTTFYQTNAYEDRGFFVADNWLQILLRRALPTLGKTRLGRRLIDKMFHVEGVITYKSADILDEVLGGSRHHHEEPQVVHRPRHSAA</sequence>
<feature type="domain" description="FAD-binding" evidence="1">
    <location>
        <begin position="8"/>
        <end position="320"/>
    </location>
</feature>
<dbReference type="Pfam" id="PF01494">
    <property type="entry name" value="FAD_binding_3"/>
    <property type="match status" value="1"/>
</dbReference>
<name>A0A7Y4KW13_9ACTN</name>
<dbReference type="InterPro" id="IPR036188">
    <property type="entry name" value="FAD/NAD-bd_sf"/>
</dbReference>
<dbReference type="Proteomes" id="UP000534306">
    <property type="component" value="Unassembled WGS sequence"/>
</dbReference>
<protein>
    <submittedName>
        <fullName evidence="2">FAD-dependent oxidoreductase</fullName>
    </submittedName>
</protein>
<dbReference type="RefSeq" id="WP_171671380.1">
    <property type="nucleotide sequence ID" value="NZ_BAAAGT010000003.1"/>
</dbReference>
<evidence type="ECO:0000313" key="2">
    <source>
        <dbReference type="EMBL" id="NOL39610.1"/>
    </source>
</evidence>
<dbReference type="PANTHER" id="PTHR46865">
    <property type="entry name" value="OXIDOREDUCTASE-RELATED"/>
    <property type="match status" value="1"/>
</dbReference>
<reference evidence="2 3" key="1">
    <citation type="submission" date="2020-05" db="EMBL/GenBank/DDBJ databases">
        <title>Genome sequence of Kribbella sandramycini ATCC 39419.</title>
        <authorList>
            <person name="Maclea K.S."/>
            <person name="Fair J.L."/>
        </authorList>
    </citation>
    <scope>NUCLEOTIDE SEQUENCE [LARGE SCALE GENOMIC DNA]</scope>
    <source>
        <strain evidence="2 3">ATCC 39419</strain>
    </source>
</reference>
<comment type="caution">
    <text evidence="2">The sequence shown here is derived from an EMBL/GenBank/DDBJ whole genome shotgun (WGS) entry which is preliminary data.</text>
</comment>